<dbReference type="PROSITE" id="PS00108">
    <property type="entry name" value="PROTEIN_KINASE_ST"/>
    <property type="match status" value="1"/>
</dbReference>
<evidence type="ECO:0000256" key="4">
    <source>
        <dbReference type="ARBA" id="ARBA00022840"/>
    </source>
</evidence>
<dbReference type="EMBL" id="KV417480">
    <property type="protein sequence ID" value="KZP34187.1"/>
    <property type="molecule type" value="Genomic_DNA"/>
</dbReference>
<dbReference type="InterPro" id="IPR011009">
    <property type="entry name" value="Kinase-like_dom_sf"/>
</dbReference>
<feature type="compositionally biased region" description="Gly residues" evidence="7">
    <location>
        <begin position="693"/>
        <end position="710"/>
    </location>
</feature>
<dbReference type="Gene3D" id="3.30.200.20">
    <property type="entry name" value="Phosphorylase Kinase, domain 1"/>
    <property type="match status" value="1"/>
</dbReference>
<evidence type="ECO:0000256" key="3">
    <source>
        <dbReference type="ARBA" id="ARBA00022777"/>
    </source>
</evidence>
<evidence type="ECO:0000256" key="2">
    <source>
        <dbReference type="ARBA" id="ARBA00022741"/>
    </source>
</evidence>
<dbReference type="InterPro" id="IPR050339">
    <property type="entry name" value="CC_SR_Kinase"/>
</dbReference>
<keyword evidence="10" id="KW-1185">Reference proteome</keyword>
<feature type="binding site" evidence="6">
    <location>
        <position position="854"/>
    </location>
    <ligand>
        <name>ATP</name>
        <dbReference type="ChEBI" id="CHEBI:30616"/>
    </ligand>
</feature>
<feature type="compositionally biased region" description="Pro residues" evidence="7">
    <location>
        <begin position="337"/>
        <end position="350"/>
    </location>
</feature>
<evidence type="ECO:0000256" key="7">
    <source>
        <dbReference type="SAM" id="MobiDB-lite"/>
    </source>
</evidence>
<evidence type="ECO:0000313" key="9">
    <source>
        <dbReference type="EMBL" id="KZP34187.1"/>
    </source>
</evidence>
<feature type="region of interest" description="Disordered" evidence="7">
    <location>
        <begin position="653"/>
        <end position="819"/>
    </location>
</feature>
<dbReference type="STRING" id="436010.A0A166WWP6"/>
<comment type="similarity">
    <text evidence="5">Belongs to the protein kinase superfamily. Ser/Thr protein kinase family. GCN2 subfamily.</text>
</comment>
<name>A0A166WWP6_9AGAM</name>
<evidence type="ECO:0000259" key="8">
    <source>
        <dbReference type="PROSITE" id="PS50011"/>
    </source>
</evidence>
<dbReference type="GO" id="GO:0005524">
    <property type="term" value="F:ATP binding"/>
    <property type="evidence" value="ECO:0007669"/>
    <property type="project" value="UniProtKB-UniRule"/>
</dbReference>
<dbReference type="GO" id="GO:0005634">
    <property type="term" value="C:nucleus"/>
    <property type="evidence" value="ECO:0007669"/>
    <property type="project" value="TreeGrafter"/>
</dbReference>
<protein>
    <recommendedName>
        <fullName evidence="8">Protein kinase domain-containing protein</fullName>
    </recommendedName>
</protein>
<feature type="region of interest" description="Disordered" evidence="7">
    <location>
        <begin position="1"/>
        <end position="45"/>
    </location>
</feature>
<evidence type="ECO:0000256" key="5">
    <source>
        <dbReference type="ARBA" id="ARBA00037982"/>
    </source>
</evidence>
<reference evidence="9 10" key="1">
    <citation type="journal article" date="2016" name="Mol. Biol. Evol.">
        <title>Comparative Genomics of Early-Diverging Mushroom-Forming Fungi Provides Insights into the Origins of Lignocellulose Decay Capabilities.</title>
        <authorList>
            <person name="Nagy L.G."/>
            <person name="Riley R."/>
            <person name="Tritt A."/>
            <person name="Adam C."/>
            <person name="Daum C."/>
            <person name="Floudas D."/>
            <person name="Sun H."/>
            <person name="Yadav J.S."/>
            <person name="Pangilinan J."/>
            <person name="Larsson K.H."/>
            <person name="Matsuura K."/>
            <person name="Barry K."/>
            <person name="Labutti K."/>
            <person name="Kuo R."/>
            <person name="Ohm R.A."/>
            <person name="Bhattacharya S.S."/>
            <person name="Shirouzu T."/>
            <person name="Yoshinaga Y."/>
            <person name="Martin F.M."/>
            <person name="Grigoriev I.V."/>
            <person name="Hibbett D.S."/>
        </authorList>
    </citation>
    <scope>NUCLEOTIDE SEQUENCE [LARGE SCALE GENOMIC DNA]</scope>
    <source>
        <strain evidence="9 10">CBS 109695</strain>
    </source>
</reference>
<dbReference type="InterPro" id="IPR000719">
    <property type="entry name" value="Prot_kinase_dom"/>
</dbReference>
<feature type="region of interest" description="Disordered" evidence="7">
    <location>
        <begin position="243"/>
        <end position="350"/>
    </location>
</feature>
<dbReference type="Pfam" id="PF00069">
    <property type="entry name" value="Pkinase"/>
    <property type="match status" value="1"/>
</dbReference>
<organism evidence="9 10">
    <name type="scientific">Athelia psychrophila</name>
    <dbReference type="NCBI Taxonomy" id="1759441"/>
    <lineage>
        <taxon>Eukaryota</taxon>
        <taxon>Fungi</taxon>
        <taxon>Dikarya</taxon>
        <taxon>Basidiomycota</taxon>
        <taxon>Agaricomycotina</taxon>
        <taxon>Agaricomycetes</taxon>
        <taxon>Agaricomycetidae</taxon>
        <taxon>Atheliales</taxon>
        <taxon>Atheliaceae</taxon>
        <taxon>Athelia</taxon>
    </lineage>
</organism>
<keyword evidence="2 6" id="KW-0547">Nucleotide-binding</keyword>
<dbReference type="InterPro" id="IPR008271">
    <property type="entry name" value="Ser/Thr_kinase_AS"/>
</dbReference>
<dbReference type="PROSITE" id="PS50011">
    <property type="entry name" value="PROTEIN_KINASE_DOM"/>
    <property type="match status" value="1"/>
</dbReference>
<evidence type="ECO:0000256" key="6">
    <source>
        <dbReference type="PROSITE-ProRule" id="PRU10141"/>
    </source>
</evidence>
<evidence type="ECO:0000313" key="10">
    <source>
        <dbReference type="Proteomes" id="UP000076532"/>
    </source>
</evidence>
<feature type="compositionally biased region" description="Polar residues" evidence="7">
    <location>
        <begin position="787"/>
        <end position="798"/>
    </location>
</feature>
<feature type="region of interest" description="Disordered" evidence="7">
    <location>
        <begin position="422"/>
        <end position="531"/>
    </location>
</feature>
<accession>A0A166WWP6</accession>
<dbReference type="Proteomes" id="UP000076532">
    <property type="component" value="Unassembled WGS sequence"/>
</dbReference>
<dbReference type="InterPro" id="IPR017441">
    <property type="entry name" value="Protein_kinase_ATP_BS"/>
</dbReference>
<dbReference type="PANTHER" id="PTHR11042">
    <property type="entry name" value="EUKARYOTIC TRANSLATION INITIATION FACTOR 2-ALPHA KINASE EIF2-ALPHA KINASE -RELATED"/>
    <property type="match status" value="1"/>
</dbReference>
<proteinExistence type="inferred from homology"/>
<evidence type="ECO:0000256" key="1">
    <source>
        <dbReference type="ARBA" id="ARBA00022679"/>
    </source>
</evidence>
<dbReference type="SUPFAM" id="SSF56112">
    <property type="entry name" value="Protein kinase-like (PK-like)"/>
    <property type="match status" value="1"/>
</dbReference>
<keyword evidence="1" id="KW-0808">Transferase</keyword>
<feature type="compositionally biased region" description="Polar residues" evidence="7">
    <location>
        <begin position="300"/>
        <end position="316"/>
    </location>
</feature>
<dbReference type="GO" id="GO:0005737">
    <property type="term" value="C:cytoplasm"/>
    <property type="evidence" value="ECO:0007669"/>
    <property type="project" value="TreeGrafter"/>
</dbReference>
<gene>
    <name evidence="9" type="ORF">FIBSPDRAFT_942345</name>
</gene>
<dbReference type="AlphaFoldDB" id="A0A166WWP6"/>
<dbReference type="OrthoDB" id="5337378at2759"/>
<feature type="domain" description="Protein kinase" evidence="8">
    <location>
        <begin position="823"/>
        <end position="1094"/>
    </location>
</feature>
<keyword evidence="3" id="KW-0418">Kinase</keyword>
<feature type="region of interest" description="Disordered" evidence="7">
    <location>
        <begin position="593"/>
        <end position="631"/>
    </location>
</feature>
<sequence>MLTPSPLRRQPLFPNGRASDDDDDDIFLQSPFREPKRAMAQPVADEDEGGIFLAPHSTTPFPMTSAQPLRTPVKQQTRHKVNLSFLSAAPNPQPRLHQTQLPAAPLTLGGTKRKGASHDFSTPLRLVTPLGVSSAQNAGASGVSFDRLAPLAAPRFDARTTPSKADTEVYMHKHTESMTRLRICDLDSSDEEECEEHVELFSTAKRTGKMGKKPSLRESLLAIAKNAGKGDGGRAENDQEVAEAISPGGHITKRRARSRPVSQELLESVRHTPSPSPVAPSRARKMSRSSLPMPAPISFPSLTHPQPHRAQTSPAKVTSGLPRRRISDHAQLRSFAPPTPAQPRMFPAPSPAPVPVPVPMPATAGGMYPPRAPMARLTSSATLFFGPAIPASNPTPSPPTHKSPLRLNTAVRRSGKRLVRPVFTSNPSLGSRHSYAGTHFGGAESPSPRSCLSDGESTHINDTDDEEFDSMFGAPPESSFMFSVTEGTPSPHSRGRASSGGLVTKYKPRDSGISLSDDDGPSVVGTLGSSGSIRMPRASTSVNSLYSDVDAELVTPGAGPEPASGWPGTLIFDGEGAEGDGDGVDAFIRRTLAAGTRGPKERRESESGSGAKRVPGTPKKIKTSHLSDGARPWQSAVAAKVAHDGFGLDIPAAKKGAPRKSMPAAFPRAGADTDSEGEEDSPSFRKEARYAGLGMGKPSRGGVGGGGGGPFSKSRWLMRRSSSGIFSSGSDVSISTPTKLKSSPKWKASTSRIPQRSAPANVIKFTTERSVSGSSTSSQATLYSPSNNRHLGVSTTPKPASRRPQASPVQPTEESGGKFETDFVEDDEVGSGEFGKVLKVRYKDGRDGVFAVKKSKTFEGVRHRLRLREEVEVLQHLSQVSVQQGTAQQPNVLAYIDSWEQDDALYIQTELCELGNFARFLWEYGRAFPRLDEARVWKIFADLTNGLQFIHDSGVIHLDLKPENIFVTSEGRFKIGDFGMASLWPRPHYKAVGSFEGGGAFEREGDKVYLAPEILQGKYGKEADIFSLGITMLETASNIVVPDQGHAWHQLRTEDYSQVDLDGSPELFALIKSMMRTDPSRRVDIQAISAHPVISRARSVMERAFAEVTANGESLFLASPLAALPDSFLSEILGHPTMLLDDSAMDLSP</sequence>
<feature type="compositionally biased region" description="Low complexity" evidence="7">
    <location>
        <begin position="721"/>
        <end position="735"/>
    </location>
</feature>
<feature type="compositionally biased region" description="Low complexity" evidence="7">
    <location>
        <begin position="768"/>
        <end position="786"/>
    </location>
</feature>
<dbReference type="SMART" id="SM00220">
    <property type="entry name" value="S_TKc"/>
    <property type="match status" value="1"/>
</dbReference>
<dbReference type="GO" id="GO:0004672">
    <property type="term" value="F:protein kinase activity"/>
    <property type="evidence" value="ECO:0007669"/>
    <property type="project" value="InterPro"/>
</dbReference>
<keyword evidence="4 6" id="KW-0067">ATP-binding</keyword>
<feature type="compositionally biased region" description="Polar residues" evidence="7">
    <location>
        <begin position="480"/>
        <end position="491"/>
    </location>
</feature>
<dbReference type="PROSITE" id="PS00107">
    <property type="entry name" value="PROTEIN_KINASE_ATP"/>
    <property type="match status" value="1"/>
</dbReference>
<dbReference type="Gene3D" id="1.10.510.10">
    <property type="entry name" value="Transferase(Phosphotransferase) domain 1"/>
    <property type="match status" value="1"/>
</dbReference>